<dbReference type="InterPro" id="IPR012340">
    <property type="entry name" value="NA-bd_OB-fold"/>
</dbReference>
<name>A0A396SE49_9BACL</name>
<keyword evidence="1 2" id="KW-0238">DNA-binding</keyword>
<sequence length="136" mass="15186">MNQVGLVGRLTKDPNLRTFSEDRVQASFMIAINRNFKNYQGNIDANFVPCIAWGRLAERIANYCGKGSLVGISGRLQSRSYTNKENTKVYTIEVLAEDVRFYVLKTPEGKTQQNSGNVEVPKDFVLPEQASAVPVL</sequence>
<dbReference type="HAMAP" id="MF_00984">
    <property type="entry name" value="SSB"/>
    <property type="match status" value="1"/>
</dbReference>
<dbReference type="PIRSF" id="PIRSF002070">
    <property type="entry name" value="SSB"/>
    <property type="match status" value="1"/>
</dbReference>
<comment type="caution">
    <text evidence="4">The sequence shown here is derived from an EMBL/GenBank/DDBJ whole genome shotgun (WGS) entry which is preliminary data.</text>
</comment>
<dbReference type="InterPro" id="IPR000424">
    <property type="entry name" value="Primosome_PriB/ssb"/>
</dbReference>
<dbReference type="GO" id="GO:0006260">
    <property type="term" value="P:DNA replication"/>
    <property type="evidence" value="ECO:0007669"/>
    <property type="project" value="InterPro"/>
</dbReference>
<dbReference type="GO" id="GO:0009295">
    <property type="term" value="C:nucleoid"/>
    <property type="evidence" value="ECO:0007669"/>
    <property type="project" value="TreeGrafter"/>
</dbReference>
<dbReference type="OrthoDB" id="9809878at2"/>
<dbReference type="AlphaFoldDB" id="A0A396SE49"/>
<protein>
    <recommendedName>
        <fullName evidence="2 3">Single-stranded DNA-binding protein</fullName>
        <shortName evidence="2">SSB</shortName>
    </recommendedName>
</protein>
<evidence type="ECO:0000256" key="3">
    <source>
        <dbReference type="PIRNR" id="PIRNR002070"/>
    </source>
</evidence>
<dbReference type="PANTHER" id="PTHR10302:SF27">
    <property type="entry name" value="SINGLE-STRANDED DNA-BINDING PROTEIN"/>
    <property type="match status" value="1"/>
</dbReference>
<proteinExistence type="inferred from homology"/>
<evidence type="ECO:0000256" key="1">
    <source>
        <dbReference type="ARBA" id="ARBA00023125"/>
    </source>
</evidence>
<dbReference type="SUPFAM" id="SSF50249">
    <property type="entry name" value="Nucleic acid-binding proteins"/>
    <property type="match status" value="1"/>
</dbReference>
<dbReference type="RefSeq" id="WP_118874993.1">
    <property type="nucleotide sequence ID" value="NZ_QWEI01000001.1"/>
</dbReference>
<dbReference type="PROSITE" id="PS50935">
    <property type="entry name" value="SSB"/>
    <property type="match status" value="1"/>
</dbReference>
<evidence type="ECO:0000313" key="5">
    <source>
        <dbReference type="Proteomes" id="UP000265692"/>
    </source>
</evidence>
<dbReference type="GO" id="GO:0003697">
    <property type="term" value="F:single-stranded DNA binding"/>
    <property type="evidence" value="ECO:0007669"/>
    <property type="project" value="UniProtKB-UniRule"/>
</dbReference>
<dbReference type="EMBL" id="QWEI01000001">
    <property type="protein sequence ID" value="RHW39983.1"/>
    <property type="molecule type" value="Genomic_DNA"/>
</dbReference>
<dbReference type="Pfam" id="PF00436">
    <property type="entry name" value="SSB"/>
    <property type="match status" value="1"/>
</dbReference>
<comment type="subunit">
    <text evidence="2">Homotetramer.</text>
</comment>
<keyword evidence="5" id="KW-1185">Reference proteome</keyword>
<dbReference type="CDD" id="cd04496">
    <property type="entry name" value="SSB_OBF"/>
    <property type="match status" value="1"/>
</dbReference>
<evidence type="ECO:0000256" key="2">
    <source>
        <dbReference type="HAMAP-Rule" id="MF_00984"/>
    </source>
</evidence>
<dbReference type="PANTHER" id="PTHR10302">
    <property type="entry name" value="SINGLE-STRANDED DNA-BINDING PROTEIN"/>
    <property type="match status" value="1"/>
</dbReference>
<accession>A0A396SE49</accession>
<organism evidence="4 5">
    <name type="scientific">Ureibacillus yapensis</name>
    <dbReference type="NCBI Taxonomy" id="2304605"/>
    <lineage>
        <taxon>Bacteria</taxon>
        <taxon>Bacillati</taxon>
        <taxon>Bacillota</taxon>
        <taxon>Bacilli</taxon>
        <taxon>Bacillales</taxon>
        <taxon>Caryophanaceae</taxon>
        <taxon>Ureibacillus</taxon>
    </lineage>
</organism>
<gene>
    <name evidence="4" type="ORF">D1B33_03815</name>
</gene>
<dbReference type="Proteomes" id="UP000265692">
    <property type="component" value="Unassembled WGS sequence"/>
</dbReference>
<dbReference type="NCBIfam" id="TIGR00621">
    <property type="entry name" value="ssb"/>
    <property type="match status" value="1"/>
</dbReference>
<comment type="caution">
    <text evidence="2">Lacks conserved residue(s) required for the propagation of feature annotation.</text>
</comment>
<dbReference type="InterPro" id="IPR011344">
    <property type="entry name" value="ssDNA-bd"/>
</dbReference>
<reference evidence="4 5" key="1">
    <citation type="submission" date="2018-08" db="EMBL/GenBank/DDBJ databases">
        <title>Lysinibacillus sp. YLB-03 draft genome sequence.</title>
        <authorList>
            <person name="Yu L."/>
        </authorList>
    </citation>
    <scope>NUCLEOTIDE SEQUENCE [LARGE SCALE GENOMIC DNA]</scope>
    <source>
        <strain evidence="4 5">YLB-03</strain>
    </source>
</reference>
<dbReference type="Gene3D" id="2.40.50.140">
    <property type="entry name" value="Nucleic acid-binding proteins"/>
    <property type="match status" value="1"/>
</dbReference>
<evidence type="ECO:0000313" key="4">
    <source>
        <dbReference type="EMBL" id="RHW39983.1"/>
    </source>
</evidence>